<dbReference type="Pfam" id="PF22521">
    <property type="entry name" value="HypF_C_2"/>
    <property type="match status" value="1"/>
</dbReference>
<dbReference type="Proteomes" id="UP000241440">
    <property type="component" value="Unassembled WGS sequence"/>
</dbReference>
<feature type="active site" evidence="9">
    <location>
        <position position="22"/>
    </location>
</feature>
<dbReference type="InterPro" id="IPR011125">
    <property type="entry name" value="Znf_HypF"/>
</dbReference>
<dbReference type="InterPro" id="IPR055128">
    <property type="entry name" value="HypF_C_2"/>
</dbReference>
<dbReference type="UniPathway" id="UPA00335"/>
<dbReference type="PANTHER" id="PTHR42959:SF1">
    <property type="entry name" value="CARBAMOYLTRANSFERASE HYPF"/>
    <property type="match status" value="1"/>
</dbReference>
<evidence type="ECO:0000256" key="8">
    <source>
        <dbReference type="PIRNR" id="PIRNR006256"/>
    </source>
</evidence>
<dbReference type="GO" id="GO:0051604">
    <property type="term" value="P:protein maturation"/>
    <property type="evidence" value="ECO:0007669"/>
    <property type="project" value="TreeGrafter"/>
</dbReference>
<accession>A0A855SBE9</accession>
<dbReference type="Pfam" id="PF01300">
    <property type="entry name" value="Sua5_yciO_yrdC"/>
    <property type="match status" value="1"/>
</dbReference>
<evidence type="ECO:0000256" key="2">
    <source>
        <dbReference type="ARBA" id="ARBA00008097"/>
    </source>
</evidence>
<dbReference type="EC" id="6.2.-.-" evidence="8"/>
<dbReference type="RefSeq" id="WP_052956287.1">
    <property type="nucleotide sequence ID" value="NZ_JZSX01000005.1"/>
</dbReference>
<dbReference type="AlphaFoldDB" id="A0A855SBE9"/>
<dbReference type="InterPro" id="IPR041440">
    <property type="entry name" value="HypF_C"/>
</dbReference>
<dbReference type="PROSITE" id="PS51160">
    <property type="entry name" value="ACYLPHOSPHATASE_3"/>
    <property type="match status" value="1"/>
</dbReference>
<dbReference type="InterPro" id="IPR017968">
    <property type="entry name" value="Acylphosphatase_CS"/>
</dbReference>
<dbReference type="SUPFAM" id="SSF55821">
    <property type="entry name" value="YrdC/RibB"/>
    <property type="match status" value="1"/>
</dbReference>
<evidence type="ECO:0000313" key="13">
    <source>
        <dbReference type="Proteomes" id="UP000241440"/>
    </source>
</evidence>
<comment type="caution">
    <text evidence="12">The sequence shown here is derived from an EMBL/GenBank/DDBJ whole genome shotgun (WGS) entry which is preliminary data.</text>
</comment>
<evidence type="ECO:0000259" key="11">
    <source>
        <dbReference type="PROSITE" id="PS51163"/>
    </source>
</evidence>
<dbReference type="Gene3D" id="3.30.420.360">
    <property type="match status" value="1"/>
</dbReference>
<keyword evidence="12" id="KW-0808">Transferase</keyword>
<keyword evidence="5" id="KW-0863">Zinc-finger</keyword>
<dbReference type="EMBL" id="PYOY01000014">
    <property type="protein sequence ID" value="PSX05002.1"/>
    <property type="molecule type" value="Genomic_DNA"/>
</dbReference>
<dbReference type="Pfam" id="PF17788">
    <property type="entry name" value="HypF_C"/>
    <property type="match status" value="1"/>
</dbReference>
<dbReference type="InterPro" id="IPR017945">
    <property type="entry name" value="DHBP_synth_RibB-like_a/b_dom"/>
</dbReference>
<dbReference type="InterPro" id="IPR001792">
    <property type="entry name" value="Acylphosphatase-like_dom"/>
</dbReference>
<dbReference type="GO" id="GO:0003998">
    <property type="term" value="F:acylphosphatase activity"/>
    <property type="evidence" value="ECO:0007669"/>
    <property type="project" value="UniProtKB-EC"/>
</dbReference>
<keyword evidence="4" id="KW-0479">Metal-binding</keyword>
<dbReference type="SUPFAM" id="SSF54975">
    <property type="entry name" value="Acylphosphatase/BLUF domain-like"/>
    <property type="match status" value="1"/>
</dbReference>
<keyword evidence="9" id="KW-0378">Hydrolase</keyword>
<dbReference type="PIRSF" id="PIRSF006256">
    <property type="entry name" value="CMPcnvr_hdrg_mat"/>
    <property type="match status" value="1"/>
</dbReference>
<protein>
    <recommendedName>
        <fullName evidence="8">Carbamoyltransferase HypF</fullName>
        <ecNumber evidence="8">6.2.-.-</ecNumber>
    </recommendedName>
</protein>
<dbReference type="GO" id="GO:0008270">
    <property type="term" value="F:zinc ion binding"/>
    <property type="evidence" value="ECO:0007669"/>
    <property type="project" value="UniProtKB-KW"/>
</dbReference>
<dbReference type="Pfam" id="PF07503">
    <property type="entry name" value="zf-HYPF"/>
    <property type="match status" value="2"/>
</dbReference>
<dbReference type="PROSITE" id="PS00150">
    <property type="entry name" value="ACYLPHOSPHATASE_1"/>
    <property type="match status" value="1"/>
</dbReference>
<keyword evidence="3" id="KW-0436">Ligase</keyword>
<dbReference type="Gene3D" id="3.30.110.120">
    <property type="match status" value="1"/>
</dbReference>
<evidence type="ECO:0000256" key="5">
    <source>
        <dbReference type="ARBA" id="ARBA00022771"/>
    </source>
</evidence>
<comment type="pathway">
    <text evidence="1 8">Protein modification; [NiFe] hydrogenase maturation.</text>
</comment>
<dbReference type="NCBIfam" id="TIGR00143">
    <property type="entry name" value="hypF"/>
    <property type="match status" value="1"/>
</dbReference>
<reference evidence="12 13" key="1">
    <citation type="submission" date="2018-01" db="EMBL/GenBank/DDBJ databases">
        <title>Whole genome sequencing of Histamine producing bacteria.</title>
        <authorList>
            <person name="Butler K."/>
        </authorList>
    </citation>
    <scope>NUCLEOTIDE SEQUENCE [LARGE SCALE GENOMIC DNA]</scope>
    <source>
        <strain evidence="12 13">A2-1</strain>
    </source>
</reference>
<evidence type="ECO:0000256" key="7">
    <source>
        <dbReference type="ARBA" id="ARBA00048220"/>
    </source>
</evidence>
<dbReference type="GeneID" id="61228894"/>
<evidence type="ECO:0000313" key="12">
    <source>
        <dbReference type="EMBL" id="PSX05002.1"/>
    </source>
</evidence>
<name>A0A855SBE9_PHOAN</name>
<dbReference type="InterPro" id="IPR004421">
    <property type="entry name" value="Carbamoyltransferase_HypF"/>
</dbReference>
<dbReference type="InterPro" id="IPR036046">
    <property type="entry name" value="Acylphosphatase-like_dom_sf"/>
</dbReference>
<dbReference type="GO" id="GO:0016874">
    <property type="term" value="F:ligase activity"/>
    <property type="evidence" value="ECO:0007669"/>
    <property type="project" value="UniProtKB-UniRule"/>
</dbReference>
<evidence type="ECO:0000259" key="10">
    <source>
        <dbReference type="PROSITE" id="PS51160"/>
    </source>
</evidence>
<dbReference type="PROSITE" id="PS51163">
    <property type="entry name" value="YRDC"/>
    <property type="match status" value="1"/>
</dbReference>
<evidence type="ECO:0000256" key="9">
    <source>
        <dbReference type="PROSITE-ProRule" id="PRU00520"/>
    </source>
</evidence>
<evidence type="ECO:0000256" key="1">
    <source>
        <dbReference type="ARBA" id="ARBA00004711"/>
    </source>
</evidence>
<dbReference type="Pfam" id="PF00708">
    <property type="entry name" value="Acylphosphatase"/>
    <property type="match status" value="1"/>
</dbReference>
<evidence type="ECO:0000256" key="6">
    <source>
        <dbReference type="ARBA" id="ARBA00022833"/>
    </source>
</evidence>
<comment type="similarity">
    <text evidence="2 8">Belongs to the carbamoyltransferase HypF family.</text>
</comment>
<dbReference type="PANTHER" id="PTHR42959">
    <property type="entry name" value="CARBAMOYLTRANSFERASE"/>
    <property type="match status" value="1"/>
</dbReference>
<comment type="function">
    <text evidence="8">Involved in the maturation of [NiFe] hydrogenases. Along with HypE, it catalyzes the synthesis of the CN ligands of the active site iron of [NiFe]-hydrogenases. HypF functions as a carbamoyl transferase using carbamoylphosphate as a substrate and transferring the carboxamido moiety in an ATP-dependent reaction to the thiolate of the C-terminal cysteine of HypE yielding a protein-S-carboxamide.</text>
</comment>
<keyword evidence="6" id="KW-0862">Zinc</keyword>
<evidence type="ECO:0000256" key="3">
    <source>
        <dbReference type="ARBA" id="ARBA00022598"/>
    </source>
</evidence>
<sequence>MTDNIARQYIHITGIVQGVGFRPFVYQLATQHALVGSVINDSEGVKIDVQGSLETLTIFTSQLIDQAPPLSRIDDVAIRTLSLWSELEKPNTFGIEQSQCRESTTVSISPDQGLCDACKRDISNPDSRFFQYPFTNCTHCGPRYSIIKALPYDRAVTSMRDFSLCPDCAEAYQNPVDRRYHAQPISCDCCGPWVTLYDAQQRVKSSAELPLVATKQTAIEQLAQNIKDGEIVAVKGIGGFHLACDATNAQAVASLRKLKYRQSKPLAIMAASDDIAQQFVEGCDAEWKALAAQARPIVLMNKRLDIVAEEVTRADDVLAENVAPNVPYLGIMLPYTPLHYLLFDELKAIDATSALVMTSANLSGMPIATELAQVCTQFSGKISGILDHNRPIESACDDSLVHYAGGKIRVLRMARGYAPVSHFVTGSKQSTGNITVALGAEQKSTIGLALPQQWLISPYIGDLDDLDTELRYQEIFNHLTTLYNVKPQQLVCDKHPNYHSSQFAEKYQAIAHLITPLLKVQHHHAHVLAVMAEHNLTEQVLGFTFDGTGWGDDHTVWGGEVLLSTPQSYQRVGNLRQFRLIGGEKAIKEPARLLFALLLECYSVDAIKAMQLSAFKEWSDVYFNNLYQLWLTGSQSPYTSSMGRLIDAWTSLLGLVDRVDYEGECGLKLEQAAMKDRCHQPISFAVDANGVIDWQPLFEYALPLLSLVADDYRPAWRNCLAHSFISAIADVIVTIGQTYKPLPIVLGGGVFQNRVLVDEVFEKASAHSLSLFCGEALPANDASISAGQLWFAIHQK</sequence>
<proteinExistence type="inferred from homology"/>
<dbReference type="Gene3D" id="3.90.870.50">
    <property type="match status" value="1"/>
</dbReference>
<gene>
    <name evidence="12" type="primary">hypF</name>
    <name evidence="12" type="ORF">C0W41_19180</name>
</gene>
<feature type="domain" description="Acylphosphatase-like" evidence="10">
    <location>
        <begin position="7"/>
        <end position="97"/>
    </location>
</feature>
<dbReference type="InterPro" id="IPR006070">
    <property type="entry name" value="Sua5-like_dom"/>
</dbReference>
<feature type="active site" evidence="9">
    <location>
        <position position="40"/>
    </location>
</feature>
<evidence type="ECO:0000256" key="4">
    <source>
        <dbReference type="ARBA" id="ARBA00022723"/>
    </source>
</evidence>
<dbReference type="Gene3D" id="3.30.420.40">
    <property type="match status" value="1"/>
</dbReference>
<dbReference type="GO" id="GO:0003725">
    <property type="term" value="F:double-stranded RNA binding"/>
    <property type="evidence" value="ECO:0007669"/>
    <property type="project" value="InterPro"/>
</dbReference>
<feature type="domain" description="YrdC-like" evidence="11">
    <location>
        <begin position="216"/>
        <end position="416"/>
    </location>
</feature>
<dbReference type="InterPro" id="IPR051060">
    <property type="entry name" value="Carbamoyltrans_HypF-like"/>
</dbReference>
<comment type="catalytic activity">
    <reaction evidence="9">
        <text>an acyl phosphate + H2O = a carboxylate + phosphate + H(+)</text>
        <dbReference type="Rhea" id="RHEA:14965"/>
        <dbReference type="ChEBI" id="CHEBI:15377"/>
        <dbReference type="ChEBI" id="CHEBI:15378"/>
        <dbReference type="ChEBI" id="CHEBI:29067"/>
        <dbReference type="ChEBI" id="CHEBI:43474"/>
        <dbReference type="ChEBI" id="CHEBI:59918"/>
        <dbReference type="EC" id="3.6.1.7"/>
    </reaction>
</comment>
<dbReference type="GO" id="GO:0016743">
    <property type="term" value="F:carboxyl- or carbamoyltransferase activity"/>
    <property type="evidence" value="ECO:0007669"/>
    <property type="project" value="UniProtKB-UniRule"/>
</dbReference>
<organism evidence="12 13">
    <name type="scientific">Photobacterium angustum</name>
    <dbReference type="NCBI Taxonomy" id="661"/>
    <lineage>
        <taxon>Bacteria</taxon>
        <taxon>Pseudomonadati</taxon>
        <taxon>Pseudomonadota</taxon>
        <taxon>Gammaproteobacteria</taxon>
        <taxon>Vibrionales</taxon>
        <taxon>Vibrionaceae</taxon>
        <taxon>Photobacterium</taxon>
    </lineage>
</organism>
<comment type="catalytic activity">
    <reaction evidence="7 8">
        <text>C-terminal L-cysteinyl-[HypE protein] + carbamoyl phosphate + ATP + H2O = C-terminal S-carboxamide-L-cysteinyl-[HypE protein] + AMP + phosphate + diphosphate + H(+)</text>
        <dbReference type="Rhea" id="RHEA:55636"/>
        <dbReference type="Rhea" id="RHEA-COMP:14247"/>
        <dbReference type="Rhea" id="RHEA-COMP:14392"/>
        <dbReference type="ChEBI" id="CHEBI:15377"/>
        <dbReference type="ChEBI" id="CHEBI:15378"/>
        <dbReference type="ChEBI" id="CHEBI:30616"/>
        <dbReference type="ChEBI" id="CHEBI:33019"/>
        <dbReference type="ChEBI" id="CHEBI:43474"/>
        <dbReference type="ChEBI" id="CHEBI:58228"/>
        <dbReference type="ChEBI" id="CHEBI:76913"/>
        <dbReference type="ChEBI" id="CHEBI:139126"/>
        <dbReference type="ChEBI" id="CHEBI:456215"/>
    </reaction>
</comment>